<dbReference type="PANTHER" id="PTHR36920:SF1">
    <property type="entry name" value="OUTER MEMBRANE PROTEIN W"/>
    <property type="match status" value="1"/>
</dbReference>
<evidence type="ECO:0000313" key="2">
    <source>
        <dbReference type="EMBL" id="CDF82047.1"/>
    </source>
</evidence>
<dbReference type="RefSeq" id="WP_043249014.1">
    <property type="nucleotide sequence ID" value="NZ_HG322950.1"/>
</dbReference>
<reference evidence="2 3" key="2">
    <citation type="submission" date="2014-05" db="EMBL/GenBank/DDBJ databases">
        <title>Genome sequence of the 3-chlorobenzoate degrading bacterium Pseudomonas knackmussii B13 shows multiple evidence for horizontal gene transfer.</title>
        <authorList>
            <person name="Miyazaki R."/>
            <person name="Bertelli C."/>
            <person name="Falquet L."/>
            <person name="Robinson-Rechavi M."/>
            <person name="Gharib W."/>
            <person name="Roy S."/>
            <person name="Van der Meer J.R."/>
        </authorList>
    </citation>
    <scope>NUCLEOTIDE SEQUENCE [LARGE SCALE GENOMIC DNA]</scope>
    <source>
        <strain evidence="2 3">B13</strain>
    </source>
</reference>
<dbReference type="SUPFAM" id="SSF56925">
    <property type="entry name" value="OMPA-like"/>
    <property type="match status" value="1"/>
</dbReference>
<dbReference type="Proteomes" id="UP000025241">
    <property type="component" value="Chromosome I"/>
</dbReference>
<keyword evidence="1" id="KW-0732">Signal</keyword>
<name>A0A024HC09_PSEKB</name>
<dbReference type="Pfam" id="PF03922">
    <property type="entry name" value="OmpW"/>
    <property type="match status" value="1"/>
</dbReference>
<keyword evidence="3" id="KW-1185">Reference proteome</keyword>
<reference evidence="2 3" key="1">
    <citation type="submission" date="2013-03" db="EMBL/GenBank/DDBJ databases">
        <authorList>
            <person name="Linke B."/>
        </authorList>
    </citation>
    <scope>NUCLEOTIDE SEQUENCE [LARGE SCALE GENOMIC DNA]</scope>
    <source>
        <strain evidence="2 3">B13</strain>
    </source>
</reference>
<proteinExistence type="predicted"/>
<evidence type="ECO:0000256" key="1">
    <source>
        <dbReference type="SAM" id="SignalP"/>
    </source>
</evidence>
<dbReference type="InterPro" id="IPR005618">
    <property type="entry name" value="OMPW"/>
</dbReference>
<dbReference type="Gene3D" id="2.40.160.20">
    <property type="match status" value="1"/>
</dbReference>
<dbReference type="GO" id="GO:0019867">
    <property type="term" value="C:outer membrane"/>
    <property type="evidence" value="ECO:0007669"/>
    <property type="project" value="InterPro"/>
</dbReference>
<evidence type="ECO:0000313" key="3">
    <source>
        <dbReference type="Proteomes" id="UP000025241"/>
    </source>
</evidence>
<dbReference type="KEGG" id="pkc:PKB_0679"/>
<feature type="chain" id="PRO_5001529891" evidence="1">
    <location>
        <begin position="24"/>
        <end position="240"/>
    </location>
</feature>
<dbReference type="eggNOG" id="COG3047">
    <property type="taxonomic scope" value="Bacteria"/>
</dbReference>
<dbReference type="OrthoDB" id="9807574at2"/>
<protein>
    <submittedName>
        <fullName evidence="2">Outer membrane protein OprG</fullName>
    </submittedName>
</protein>
<accession>A0A024HC09</accession>
<gene>
    <name evidence="2" type="primary">oprG</name>
    <name evidence="2" type="ORF">PKB_0679</name>
</gene>
<dbReference type="InterPro" id="IPR011250">
    <property type="entry name" value="OMP/PagP_B-barrel"/>
</dbReference>
<dbReference type="PROSITE" id="PS00695">
    <property type="entry name" value="ENT_VIR_OMP_2"/>
    <property type="match status" value="1"/>
</dbReference>
<dbReference type="PATRIC" id="fig|1301098.3.peg.686"/>
<dbReference type="AlphaFoldDB" id="A0A024HC09"/>
<dbReference type="STRING" id="1301098.PKB_0679"/>
<dbReference type="InterPro" id="IPR000758">
    <property type="entry name" value="Enterovir_OMP"/>
</dbReference>
<dbReference type="GO" id="GO:0044384">
    <property type="term" value="C:host outer membrane"/>
    <property type="evidence" value="ECO:0007669"/>
    <property type="project" value="InterPro"/>
</dbReference>
<organism evidence="2 3">
    <name type="scientific">Pseudomonas knackmussii (strain DSM 6978 / CCUG 54928 / LMG 23759 / B13)</name>
    <dbReference type="NCBI Taxonomy" id="1301098"/>
    <lineage>
        <taxon>Bacteria</taxon>
        <taxon>Pseudomonadati</taxon>
        <taxon>Pseudomonadota</taxon>
        <taxon>Gammaproteobacteria</taxon>
        <taxon>Pseudomonadales</taxon>
        <taxon>Pseudomonadaceae</taxon>
        <taxon>Pseudomonas</taxon>
    </lineage>
</organism>
<dbReference type="HOGENOM" id="CLU_042505_1_1_6"/>
<dbReference type="GO" id="GO:0055085">
    <property type="term" value="P:transmembrane transport"/>
    <property type="evidence" value="ECO:0007669"/>
    <property type="project" value="TreeGrafter"/>
</dbReference>
<feature type="signal peptide" evidence="1">
    <location>
        <begin position="1"/>
        <end position="23"/>
    </location>
</feature>
<sequence>MFKTPLAAALLAATVAAPFAAQAADEFMGHRAGDFIIRGGFATVAPNDDSGNVKLDGNKVSGTKATVDSDTQLGLTFSYLFTDQLGVELVAATPFNHQVDVKGLNHATGLTGLDGKLADVKQLPPTVLLQYYPMGGQNNPFQPYAGIGVNYTTFFDENLSSQREDQGFSNLKLQDSWGLAGELGFDYMLNPHALVNVSVWYMDIDTKASVDGPSALGVQKTKVNVDVDPWVYMVGFGYKF</sequence>
<dbReference type="PANTHER" id="PTHR36920">
    <property type="match status" value="1"/>
</dbReference>
<dbReference type="EMBL" id="HG322950">
    <property type="protein sequence ID" value="CDF82047.1"/>
    <property type="molecule type" value="Genomic_DNA"/>
</dbReference>